<proteinExistence type="inferred from homology"/>
<evidence type="ECO:0000256" key="9">
    <source>
        <dbReference type="ARBA" id="ARBA00032024"/>
    </source>
</evidence>
<dbReference type="SUPFAM" id="SSF48179">
    <property type="entry name" value="6-phosphogluconate dehydrogenase C-terminal domain-like"/>
    <property type="match status" value="1"/>
</dbReference>
<sequence length="306" mass="32434">MRVLIVGAGAIGGYFGGRLLQAGRDVTFLVRPGRAAELARDGLVIRSPHGDATIPNPPAVQAAALTPDYDLVVLSCKAFDLDDAIASFRAGVGPRTTILPLLNGLKHLDVLDSAFGRDRVLGGQCVIAATLDAQRHVVQLAPMSAITFGERDGAMSERVTQIAAALGGCDFGVNASPVIMQEMWEKWVFLATLAGSTSLMRGTVGDILAVPGGADFMLGVFDEITTIAAAAGHAPRQASVERTRGMLLAEGSTLTASMFRDIQAGARIEADHVIGDLIVRADEAKVPVPRLRVIYTHLKTYERRRP</sequence>
<organism evidence="14 15">
    <name type="scientific">Rhodopseudomonas palustris</name>
    <dbReference type="NCBI Taxonomy" id="1076"/>
    <lineage>
        <taxon>Bacteria</taxon>
        <taxon>Pseudomonadati</taxon>
        <taxon>Pseudomonadota</taxon>
        <taxon>Alphaproteobacteria</taxon>
        <taxon>Hyphomicrobiales</taxon>
        <taxon>Nitrobacteraceae</taxon>
        <taxon>Rhodopseudomonas</taxon>
    </lineage>
</organism>
<dbReference type="InterPro" id="IPR013752">
    <property type="entry name" value="KPA_reductase"/>
</dbReference>
<evidence type="ECO:0000256" key="5">
    <source>
        <dbReference type="ARBA" id="ARBA00019465"/>
    </source>
</evidence>
<keyword evidence="6 11" id="KW-0566">Pantothenate biosynthesis</keyword>
<dbReference type="Pfam" id="PF02558">
    <property type="entry name" value="ApbA"/>
    <property type="match status" value="1"/>
</dbReference>
<evidence type="ECO:0000256" key="4">
    <source>
        <dbReference type="ARBA" id="ARBA00013014"/>
    </source>
</evidence>
<dbReference type="Gene3D" id="1.10.1040.10">
    <property type="entry name" value="N-(1-d-carboxylethyl)-l-norvaline Dehydrogenase, domain 2"/>
    <property type="match status" value="1"/>
</dbReference>
<keyword evidence="7 11" id="KW-0521">NADP</keyword>
<evidence type="ECO:0000256" key="8">
    <source>
        <dbReference type="ARBA" id="ARBA00023002"/>
    </source>
</evidence>
<evidence type="ECO:0000313" key="15">
    <source>
        <dbReference type="Proteomes" id="UP001163166"/>
    </source>
</evidence>
<dbReference type="NCBIfam" id="NF005094">
    <property type="entry name" value="PRK06522.2-5"/>
    <property type="match status" value="1"/>
</dbReference>
<dbReference type="GO" id="GO:0008677">
    <property type="term" value="F:2-dehydropantoate 2-reductase activity"/>
    <property type="evidence" value="ECO:0007669"/>
    <property type="project" value="UniProtKB-EC"/>
</dbReference>
<comment type="pathway">
    <text evidence="2 11">Cofactor biosynthesis; (R)-pantothenate biosynthesis; (R)-pantoate from 3-methyl-2-oxobutanoate: step 2/2.</text>
</comment>
<keyword evidence="8 11" id="KW-0560">Oxidoreductase</keyword>
<dbReference type="InterPro" id="IPR036291">
    <property type="entry name" value="NAD(P)-bd_dom_sf"/>
</dbReference>
<dbReference type="EC" id="1.1.1.169" evidence="4 11"/>
<comment type="function">
    <text evidence="1 11">Catalyzes the NADPH-dependent reduction of ketopantoate into pantoic acid.</text>
</comment>
<dbReference type="FunFam" id="3.40.50.720:FF:000307">
    <property type="entry name" value="2-dehydropantoate 2-reductase"/>
    <property type="match status" value="1"/>
</dbReference>
<evidence type="ECO:0000256" key="6">
    <source>
        <dbReference type="ARBA" id="ARBA00022655"/>
    </source>
</evidence>
<evidence type="ECO:0000256" key="2">
    <source>
        <dbReference type="ARBA" id="ARBA00004994"/>
    </source>
</evidence>
<dbReference type="InterPro" id="IPR008927">
    <property type="entry name" value="6-PGluconate_DH-like_C_sf"/>
</dbReference>
<evidence type="ECO:0000256" key="7">
    <source>
        <dbReference type="ARBA" id="ARBA00022857"/>
    </source>
</evidence>
<dbReference type="GO" id="GO:0005737">
    <property type="term" value="C:cytoplasm"/>
    <property type="evidence" value="ECO:0007669"/>
    <property type="project" value="TreeGrafter"/>
</dbReference>
<reference evidence="14" key="1">
    <citation type="journal article" date="2022" name="Biol. Control">
        <title>In silico genomic analysis of Rhodopseudomonas palustris strains revealed potential biocontrol agents and crop yield enhancers.</title>
        <authorList>
            <person name="Surachat K."/>
            <person name="Kantachote D."/>
            <person name="Deachamag P."/>
            <person name="Wonglapsuwan M."/>
        </authorList>
    </citation>
    <scope>NUCLEOTIDE SEQUENCE</scope>
    <source>
        <strain evidence="14">TLS06</strain>
    </source>
</reference>
<gene>
    <name evidence="14" type="primary">panE</name>
    <name evidence="14" type="ORF">KQX62_00105</name>
</gene>
<protein>
    <recommendedName>
        <fullName evidence="5 11">2-dehydropantoate 2-reductase</fullName>
        <ecNumber evidence="4 11">1.1.1.169</ecNumber>
    </recommendedName>
    <alternativeName>
        <fullName evidence="9 11">Ketopantoate reductase</fullName>
    </alternativeName>
</protein>
<evidence type="ECO:0000256" key="10">
    <source>
        <dbReference type="ARBA" id="ARBA00048793"/>
    </source>
</evidence>
<dbReference type="RefSeq" id="WP_264074974.1">
    <property type="nucleotide sequence ID" value="NZ_CP076676.1"/>
</dbReference>
<dbReference type="SUPFAM" id="SSF51735">
    <property type="entry name" value="NAD(P)-binding Rossmann-fold domains"/>
    <property type="match status" value="1"/>
</dbReference>
<evidence type="ECO:0000256" key="3">
    <source>
        <dbReference type="ARBA" id="ARBA00007870"/>
    </source>
</evidence>
<name>A0AAX3DY49_RHOPL</name>
<comment type="catalytic activity">
    <reaction evidence="10 11">
        <text>(R)-pantoate + NADP(+) = 2-dehydropantoate + NADPH + H(+)</text>
        <dbReference type="Rhea" id="RHEA:16233"/>
        <dbReference type="ChEBI" id="CHEBI:11561"/>
        <dbReference type="ChEBI" id="CHEBI:15378"/>
        <dbReference type="ChEBI" id="CHEBI:15980"/>
        <dbReference type="ChEBI" id="CHEBI:57783"/>
        <dbReference type="ChEBI" id="CHEBI:58349"/>
        <dbReference type="EC" id="1.1.1.169"/>
    </reaction>
</comment>
<comment type="similarity">
    <text evidence="3 11">Belongs to the ketopantoate reductase family.</text>
</comment>
<evidence type="ECO:0000259" key="12">
    <source>
        <dbReference type="Pfam" id="PF02558"/>
    </source>
</evidence>
<accession>A0AAX3DY49</accession>
<dbReference type="GO" id="GO:0015940">
    <property type="term" value="P:pantothenate biosynthetic process"/>
    <property type="evidence" value="ECO:0007669"/>
    <property type="project" value="UniProtKB-KW"/>
</dbReference>
<dbReference type="FunFam" id="1.10.1040.10:FF:000017">
    <property type="entry name" value="2-dehydropantoate 2-reductase"/>
    <property type="match status" value="1"/>
</dbReference>
<dbReference type="InterPro" id="IPR013332">
    <property type="entry name" value="KPR_N"/>
</dbReference>
<evidence type="ECO:0000256" key="1">
    <source>
        <dbReference type="ARBA" id="ARBA00002919"/>
    </source>
</evidence>
<dbReference type="AlphaFoldDB" id="A0AAX3DY49"/>
<dbReference type="PANTHER" id="PTHR21708">
    <property type="entry name" value="PROBABLE 2-DEHYDROPANTOATE 2-REDUCTASE"/>
    <property type="match status" value="1"/>
</dbReference>
<dbReference type="InterPro" id="IPR003710">
    <property type="entry name" value="ApbA"/>
</dbReference>
<dbReference type="PANTHER" id="PTHR21708:SF26">
    <property type="entry name" value="2-DEHYDROPANTOATE 2-REDUCTASE"/>
    <property type="match status" value="1"/>
</dbReference>
<dbReference type="InterPro" id="IPR013328">
    <property type="entry name" value="6PGD_dom2"/>
</dbReference>
<evidence type="ECO:0000259" key="13">
    <source>
        <dbReference type="Pfam" id="PF08546"/>
    </source>
</evidence>
<evidence type="ECO:0000313" key="14">
    <source>
        <dbReference type="EMBL" id="UYO39748.1"/>
    </source>
</evidence>
<dbReference type="Proteomes" id="UP001163166">
    <property type="component" value="Chromosome"/>
</dbReference>
<dbReference type="EMBL" id="CP076676">
    <property type="protein sequence ID" value="UYO39748.1"/>
    <property type="molecule type" value="Genomic_DNA"/>
</dbReference>
<dbReference type="Gene3D" id="3.40.50.720">
    <property type="entry name" value="NAD(P)-binding Rossmann-like Domain"/>
    <property type="match status" value="1"/>
</dbReference>
<dbReference type="InterPro" id="IPR051402">
    <property type="entry name" value="KPR-Related"/>
</dbReference>
<dbReference type="NCBIfam" id="TIGR00745">
    <property type="entry name" value="apbA_panE"/>
    <property type="match status" value="1"/>
</dbReference>
<evidence type="ECO:0000256" key="11">
    <source>
        <dbReference type="RuleBase" id="RU362068"/>
    </source>
</evidence>
<feature type="domain" description="Ketopantoate reductase N-terminal" evidence="12">
    <location>
        <begin position="3"/>
        <end position="152"/>
    </location>
</feature>
<feature type="domain" description="Ketopantoate reductase C-terminal" evidence="13">
    <location>
        <begin position="179"/>
        <end position="302"/>
    </location>
</feature>
<dbReference type="Pfam" id="PF08546">
    <property type="entry name" value="ApbA_C"/>
    <property type="match status" value="1"/>
</dbReference>